<dbReference type="SUPFAM" id="SSF52540">
    <property type="entry name" value="P-loop containing nucleoside triphosphate hydrolases"/>
    <property type="match status" value="1"/>
</dbReference>
<evidence type="ECO:0000259" key="5">
    <source>
        <dbReference type="PROSITE" id="PS51192"/>
    </source>
</evidence>
<protein>
    <recommendedName>
        <fullName evidence="8">Helicase ATP-binding domain-containing protein</fullName>
    </recommendedName>
</protein>
<feature type="domain" description="Helicase ATP-binding" evidence="5">
    <location>
        <begin position="32"/>
        <end position="173"/>
    </location>
</feature>
<dbReference type="AlphaFoldDB" id="A0A383ANG7"/>
<evidence type="ECO:0008006" key="8">
    <source>
        <dbReference type="Google" id="ProtNLM"/>
    </source>
</evidence>
<evidence type="ECO:0000256" key="2">
    <source>
        <dbReference type="ARBA" id="ARBA00022801"/>
    </source>
</evidence>
<keyword evidence="1" id="KW-0547">Nucleotide-binding</keyword>
<dbReference type="InterPro" id="IPR050079">
    <property type="entry name" value="DEAD_box_RNA_helicase"/>
</dbReference>
<dbReference type="PANTHER" id="PTHR47959:SF13">
    <property type="entry name" value="ATP-DEPENDENT RNA HELICASE RHLE"/>
    <property type="match status" value="1"/>
</dbReference>
<dbReference type="CDD" id="cd00268">
    <property type="entry name" value="DEADc"/>
    <property type="match status" value="1"/>
</dbReference>
<dbReference type="EMBL" id="UINC01193712">
    <property type="protein sequence ID" value="SVE09456.1"/>
    <property type="molecule type" value="Genomic_DNA"/>
</dbReference>
<dbReference type="InterPro" id="IPR014001">
    <property type="entry name" value="Helicase_ATP-bd"/>
</dbReference>
<proteinExistence type="predicted"/>
<accession>A0A383ANG7</accession>
<dbReference type="InterPro" id="IPR011545">
    <property type="entry name" value="DEAD/DEAH_box_helicase_dom"/>
</dbReference>
<dbReference type="InterPro" id="IPR014014">
    <property type="entry name" value="RNA_helicase_DEAD_Q_motif"/>
</dbReference>
<organism evidence="7">
    <name type="scientific">marine metagenome</name>
    <dbReference type="NCBI Taxonomy" id="408172"/>
    <lineage>
        <taxon>unclassified sequences</taxon>
        <taxon>metagenomes</taxon>
        <taxon>ecological metagenomes</taxon>
    </lineage>
</organism>
<keyword evidence="3" id="KW-0347">Helicase</keyword>
<dbReference type="InterPro" id="IPR044742">
    <property type="entry name" value="DEAD/DEAH_RhlB"/>
</dbReference>
<dbReference type="SMART" id="SM00487">
    <property type="entry name" value="DEXDc"/>
    <property type="match status" value="1"/>
</dbReference>
<dbReference type="GO" id="GO:0003724">
    <property type="term" value="F:RNA helicase activity"/>
    <property type="evidence" value="ECO:0007669"/>
    <property type="project" value="InterPro"/>
</dbReference>
<name>A0A383ANG7_9ZZZZ</name>
<dbReference type="Pfam" id="PF00270">
    <property type="entry name" value="DEAD"/>
    <property type="match status" value="1"/>
</dbReference>
<evidence type="ECO:0000256" key="4">
    <source>
        <dbReference type="ARBA" id="ARBA00022840"/>
    </source>
</evidence>
<dbReference type="InterPro" id="IPR027417">
    <property type="entry name" value="P-loop_NTPase"/>
</dbReference>
<dbReference type="GO" id="GO:0016787">
    <property type="term" value="F:hydrolase activity"/>
    <property type="evidence" value="ECO:0007669"/>
    <property type="project" value="UniProtKB-KW"/>
</dbReference>
<gene>
    <name evidence="7" type="ORF">METZ01_LOCUS462310</name>
</gene>
<dbReference type="GO" id="GO:0003676">
    <property type="term" value="F:nucleic acid binding"/>
    <property type="evidence" value="ECO:0007669"/>
    <property type="project" value="InterPro"/>
</dbReference>
<feature type="domain" description="DEAD-box RNA helicase Q" evidence="6">
    <location>
        <begin position="1"/>
        <end position="29"/>
    </location>
</feature>
<evidence type="ECO:0000259" key="6">
    <source>
        <dbReference type="PROSITE" id="PS51195"/>
    </source>
</evidence>
<feature type="non-terminal residue" evidence="7">
    <location>
        <position position="173"/>
    </location>
</feature>
<evidence type="ECO:0000256" key="3">
    <source>
        <dbReference type="ARBA" id="ARBA00022806"/>
    </source>
</evidence>
<dbReference type="PANTHER" id="PTHR47959">
    <property type="entry name" value="ATP-DEPENDENT RNA HELICASE RHLE-RELATED"/>
    <property type="match status" value="1"/>
</dbReference>
<dbReference type="PROSITE" id="PS51195">
    <property type="entry name" value="Q_MOTIF"/>
    <property type="match status" value="1"/>
</dbReference>
<dbReference type="GO" id="GO:0005829">
    <property type="term" value="C:cytosol"/>
    <property type="evidence" value="ECO:0007669"/>
    <property type="project" value="TreeGrafter"/>
</dbReference>
<dbReference type="PROSITE" id="PS51192">
    <property type="entry name" value="HELICASE_ATP_BIND_1"/>
    <property type="match status" value="1"/>
</dbReference>
<dbReference type="GO" id="GO:0005524">
    <property type="term" value="F:ATP binding"/>
    <property type="evidence" value="ECO:0007669"/>
    <property type="project" value="UniProtKB-KW"/>
</dbReference>
<keyword evidence="2" id="KW-0378">Hydrolase</keyword>
<keyword evidence="4" id="KW-0067">ATP-binding</keyword>
<evidence type="ECO:0000313" key="7">
    <source>
        <dbReference type="EMBL" id="SVE09456.1"/>
    </source>
</evidence>
<reference evidence="7" key="1">
    <citation type="submission" date="2018-05" db="EMBL/GenBank/DDBJ databases">
        <authorList>
            <person name="Lanie J.A."/>
            <person name="Ng W.-L."/>
            <person name="Kazmierczak K.M."/>
            <person name="Andrzejewski T.M."/>
            <person name="Davidsen T.M."/>
            <person name="Wayne K.J."/>
            <person name="Tettelin H."/>
            <person name="Glass J.I."/>
            <person name="Rusch D."/>
            <person name="Podicherti R."/>
            <person name="Tsui H.-C.T."/>
            <person name="Winkler M.E."/>
        </authorList>
    </citation>
    <scope>NUCLEOTIDE SEQUENCE</scope>
</reference>
<dbReference type="Gene3D" id="3.40.50.300">
    <property type="entry name" value="P-loop containing nucleotide triphosphate hydrolases"/>
    <property type="match status" value="1"/>
</dbReference>
<evidence type="ECO:0000256" key="1">
    <source>
        <dbReference type="ARBA" id="ARBA00022741"/>
    </source>
</evidence>
<sequence length="173" mass="18715">MNFATLGLSDKIVQTVADRGYEEPTPIQLDAIPIILEGRDLVGSAQTGTGKTAAFALPTLHRLGKHGACRVLALAPTRELAIQIEENFRNYGHNLGLNMALLYGGVKYGKQLDQLGAGADIVVATPGRLLDHIGQGNLSLKNIEILILDEVDRMLDMGFIEDVTKIIQKTPRS</sequence>